<gene>
    <name evidence="2" type="ORF">NHX12_002098</name>
</gene>
<dbReference type="EMBL" id="JANIIK010000109">
    <property type="protein sequence ID" value="KAJ3598592.1"/>
    <property type="molecule type" value="Genomic_DNA"/>
</dbReference>
<reference evidence="2" key="1">
    <citation type="submission" date="2022-07" db="EMBL/GenBank/DDBJ databases">
        <title>Chromosome-level genome of Muraenolepis orangiensis.</title>
        <authorList>
            <person name="Kim J."/>
        </authorList>
    </citation>
    <scope>NUCLEOTIDE SEQUENCE</scope>
    <source>
        <strain evidence="2">KU_S4_2022</strain>
        <tissue evidence="2">Muscle</tissue>
    </source>
</reference>
<feature type="transmembrane region" description="Helical" evidence="1">
    <location>
        <begin position="106"/>
        <end position="125"/>
    </location>
</feature>
<keyword evidence="1" id="KW-1133">Transmembrane helix</keyword>
<name>A0A9Q0E5W7_9TELE</name>
<proteinExistence type="predicted"/>
<evidence type="ECO:0000256" key="1">
    <source>
        <dbReference type="SAM" id="Phobius"/>
    </source>
</evidence>
<keyword evidence="1" id="KW-0812">Transmembrane</keyword>
<protein>
    <submittedName>
        <fullName evidence="2">Uncharacterized protein</fullName>
    </submittedName>
</protein>
<dbReference type="Proteomes" id="UP001148018">
    <property type="component" value="Unassembled WGS sequence"/>
</dbReference>
<comment type="caution">
    <text evidence="2">The sequence shown here is derived from an EMBL/GenBank/DDBJ whole genome shotgun (WGS) entry which is preliminary data.</text>
</comment>
<organism evidence="2 3">
    <name type="scientific">Muraenolepis orangiensis</name>
    <name type="common">Patagonian moray cod</name>
    <dbReference type="NCBI Taxonomy" id="630683"/>
    <lineage>
        <taxon>Eukaryota</taxon>
        <taxon>Metazoa</taxon>
        <taxon>Chordata</taxon>
        <taxon>Craniata</taxon>
        <taxon>Vertebrata</taxon>
        <taxon>Euteleostomi</taxon>
        <taxon>Actinopterygii</taxon>
        <taxon>Neopterygii</taxon>
        <taxon>Teleostei</taxon>
        <taxon>Neoteleostei</taxon>
        <taxon>Acanthomorphata</taxon>
        <taxon>Zeiogadaria</taxon>
        <taxon>Gadariae</taxon>
        <taxon>Gadiformes</taxon>
        <taxon>Muraenolepidoidei</taxon>
        <taxon>Muraenolepididae</taxon>
        <taxon>Muraenolepis</taxon>
    </lineage>
</organism>
<sequence>MERSLVACVVSLLIGRAKGLGTTQGREAMSNPSARRSVVLGRSPGAYQHIYLVLWWSSATTAGAAVALFSSPELLARKAPQLRDFYECLRQDMGNNTHRYRALRDVNIIVVNIVVVNIVVVNIVVVNIVVVNILVVNIVVNIVVVNIVANILG</sequence>
<evidence type="ECO:0000313" key="3">
    <source>
        <dbReference type="Proteomes" id="UP001148018"/>
    </source>
</evidence>
<keyword evidence="3" id="KW-1185">Reference proteome</keyword>
<feature type="transmembrane region" description="Helical" evidence="1">
    <location>
        <begin position="131"/>
        <end position="152"/>
    </location>
</feature>
<dbReference type="AlphaFoldDB" id="A0A9Q0E5W7"/>
<evidence type="ECO:0000313" key="2">
    <source>
        <dbReference type="EMBL" id="KAJ3598592.1"/>
    </source>
</evidence>
<accession>A0A9Q0E5W7</accession>
<keyword evidence="1" id="KW-0472">Membrane</keyword>